<dbReference type="PANTHER" id="PTHR11125:SF7">
    <property type="entry name" value="TRANSCRIPTION ELONGATION FACTOR SPT5"/>
    <property type="match status" value="1"/>
</dbReference>
<dbReference type="InterPro" id="IPR036735">
    <property type="entry name" value="NGN_dom_sf"/>
</dbReference>
<organism evidence="8 9">
    <name type="scientific">Durusdinium trenchii</name>
    <dbReference type="NCBI Taxonomy" id="1381693"/>
    <lineage>
        <taxon>Eukaryota</taxon>
        <taxon>Sar</taxon>
        <taxon>Alveolata</taxon>
        <taxon>Dinophyceae</taxon>
        <taxon>Suessiales</taxon>
        <taxon>Symbiodiniaceae</taxon>
        <taxon>Durusdinium</taxon>
    </lineage>
</organism>
<feature type="compositionally biased region" description="Acidic residues" evidence="6">
    <location>
        <begin position="87"/>
        <end position="106"/>
    </location>
</feature>
<dbReference type="Proteomes" id="UP001642464">
    <property type="component" value="Unassembled WGS sequence"/>
</dbReference>
<feature type="compositionally biased region" description="Acidic residues" evidence="6">
    <location>
        <begin position="31"/>
        <end position="56"/>
    </location>
</feature>
<dbReference type="Gene3D" id="3.30.70.940">
    <property type="entry name" value="NusG, N-terminal domain"/>
    <property type="match status" value="1"/>
</dbReference>
<evidence type="ECO:0000256" key="2">
    <source>
        <dbReference type="ARBA" id="ARBA00006956"/>
    </source>
</evidence>
<evidence type="ECO:0000256" key="6">
    <source>
        <dbReference type="SAM" id="MobiDB-lite"/>
    </source>
</evidence>
<dbReference type="CDD" id="cd06083">
    <property type="entry name" value="KOW_Spt5_3"/>
    <property type="match status" value="1"/>
</dbReference>
<comment type="caution">
    <text evidence="8">The sequence shown here is derived from an EMBL/GenBank/DDBJ whole genome shotgun (WGS) entry which is preliminary data.</text>
</comment>
<feature type="domain" description="KOW" evidence="7">
    <location>
        <begin position="447"/>
        <end position="474"/>
    </location>
</feature>
<feature type="compositionally biased region" description="Low complexity" evidence="6">
    <location>
        <begin position="831"/>
        <end position="850"/>
    </location>
</feature>
<sequence length="986" mass="108064">MSERSSSEESSDEEEERRENNSRGGKKFAQDEDSSDDSGSDDSDDDEDEEEDEEEDDHARNGKRKKGQKGGAKNKRKRDAANAFFEEYAEDDDEEEDVGGDSDREIDVDDDAYNQAITQRYNERLIGRQAMADMDDEGVRKLAEKFERKEDQFHSFEEDDMDEHAIAPRDANLPTVADPKLFCVGCKRGDEQMLCMQLMNKYLALSRDNKQPKIFSVVTAGTKGFIYVEARTQEHAVEALNGIRGVYRTKVKMVPLAEMPTVMRVVSQERPVKVGDFVRLRRFPYKGDLGRVVDVIPGERGIKLAVRFVPRLDLTHFESNEEKKEHLAKKIVPPRRFFNAEEVQNAGWHPERKRDPRTNEVMDYLEGDSFHKGYQIKEFNIRMLQTKDINPTLEELQEFRHGKTLDPDEEEDADEALHDGDLLEELGNAAVPTREGEDRRANAAATMFQKGDKVVVRDGELQYLKGEVVSVDAQGNIKMNPLDASVRNQFLDFPASQLMKLFTEGDHVKVLNGRYASETGTVCKIMEDDSDKWKAIVFTDSANKEIVVFIDDLKISAEVAQARDSLKNIHLLDLVSLGNQVGIVVKIGSETVDVLLQTGTIRSVGPHEVRGKLNNKSRNTSAQDKLRNSISVNSMVKVVAGDNAGLEATVKHIHRSFLFLHSRMRLANAGIFVERSRNVQLAGIKLRNAGGVGMMQAAPGVNTRGGRGRGMGRGAGSLNNRDDDLVGKSVVLTKGRFKGYIGIAVSATPETVKVEIHSQKRIIDVSRSMVEVVGDNSGPTRIHDASNFSNMYGSSAYAGAPEAGPTATPYGGSTPMHAPGTPGGSGNDVWNPNVGGTPEPTTPEPENNVGGDASTGVWDPSREAAPVSEAYRPPPTPAAYGMPHDPSAGPMPPSYGYVATPAAIPQTPATPAIPQTPAALDGDGVGAAGAGAANNHGFRENERIRVVEGANKGSEGVFVGVDGHSAIIRVDQKVQIWPINHIVKAD</sequence>
<keyword evidence="3 5" id="KW-0804">Transcription</keyword>
<dbReference type="Pfam" id="PF23291">
    <property type="entry name" value="KOW4_SPT5"/>
    <property type="match status" value="1"/>
</dbReference>
<comment type="similarity">
    <text evidence="2 5">Belongs to the SPT5 family.</text>
</comment>
<name>A0ABP0ILC8_9DINO</name>
<keyword evidence="4 5" id="KW-0539">Nucleus</keyword>
<dbReference type="InterPro" id="IPR008991">
    <property type="entry name" value="Translation_prot_SH3-like_sf"/>
</dbReference>
<dbReference type="CDD" id="cd06085">
    <property type="entry name" value="KOW_Spt5_5"/>
    <property type="match status" value="1"/>
</dbReference>
<dbReference type="CDD" id="cd09888">
    <property type="entry name" value="NGN_Euk"/>
    <property type="match status" value="1"/>
</dbReference>
<dbReference type="Pfam" id="PF23290">
    <property type="entry name" value="KOW5_SPT5"/>
    <property type="match status" value="1"/>
</dbReference>
<dbReference type="CDD" id="cd06081">
    <property type="entry name" value="KOW_Spt5_1"/>
    <property type="match status" value="1"/>
</dbReference>
<protein>
    <recommendedName>
        <fullName evidence="5">Transcription elongation factor SPT5</fullName>
    </recommendedName>
</protein>
<dbReference type="InterPro" id="IPR005100">
    <property type="entry name" value="NGN-domain"/>
</dbReference>
<evidence type="ECO:0000256" key="3">
    <source>
        <dbReference type="ARBA" id="ARBA00023163"/>
    </source>
</evidence>
<dbReference type="InterPro" id="IPR057936">
    <property type="entry name" value="KOWx_Spt5"/>
</dbReference>
<feature type="region of interest" description="Disordered" evidence="6">
    <location>
        <begin position="803"/>
        <end position="859"/>
    </location>
</feature>
<feature type="compositionally biased region" description="Low complexity" evidence="6">
    <location>
        <begin position="803"/>
        <end position="812"/>
    </location>
</feature>
<dbReference type="InterPro" id="IPR041975">
    <property type="entry name" value="KOW_Spt5_2"/>
</dbReference>
<dbReference type="InterPro" id="IPR014722">
    <property type="entry name" value="Rib_uL2_dom2"/>
</dbReference>
<dbReference type="InterPro" id="IPR017071">
    <property type="entry name" value="TF_Spt5_eukaryote"/>
</dbReference>
<dbReference type="InterPro" id="IPR041977">
    <property type="entry name" value="KOW_Spt5_4"/>
</dbReference>
<feature type="domain" description="KOW" evidence="7">
    <location>
        <begin position="501"/>
        <end position="528"/>
    </location>
</feature>
<dbReference type="Pfam" id="PF23042">
    <property type="entry name" value="KOW1_SPT5"/>
    <property type="match status" value="1"/>
</dbReference>
<dbReference type="GO" id="GO:0003746">
    <property type="term" value="F:translation elongation factor activity"/>
    <property type="evidence" value="ECO:0007669"/>
    <property type="project" value="UniProtKB-KW"/>
</dbReference>
<feature type="domain" description="KOW" evidence="7">
    <location>
        <begin position="271"/>
        <end position="298"/>
    </location>
</feature>
<dbReference type="Gene3D" id="2.30.30.30">
    <property type="match status" value="3"/>
</dbReference>
<dbReference type="InterPro" id="IPR041973">
    <property type="entry name" value="KOW_Spt5_1"/>
</dbReference>
<feature type="compositionally biased region" description="Basic residues" evidence="6">
    <location>
        <begin position="61"/>
        <end position="78"/>
    </location>
</feature>
<dbReference type="Pfam" id="PF03439">
    <property type="entry name" value="Spt5-NGN"/>
    <property type="match status" value="1"/>
</dbReference>
<evidence type="ECO:0000259" key="7">
    <source>
        <dbReference type="SMART" id="SM00739"/>
    </source>
</evidence>
<dbReference type="InterPro" id="IPR041976">
    <property type="entry name" value="KOW_Spt5_3"/>
</dbReference>
<feature type="domain" description="KOW" evidence="7">
    <location>
        <begin position="723"/>
        <end position="750"/>
    </location>
</feature>
<evidence type="ECO:0000256" key="1">
    <source>
        <dbReference type="ARBA" id="ARBA00004123"/>
    </source>
</evidence>
<comment type="subcellular location">
    <subcellularLocation>
        <location evidence="1 5">Nucleus</location>
    </subcellularLocation>
</comment>
<reference evidence="8 9" key="1">
    <citation type="submission" date="2024-02" db="EMBL/GenBank/DDBJ databases">
        <authorList>
            <person name="Chen Y."/>
            <person name="Shah S."/>
            <person name="Dougan E. K."/>
            <person name="Thang M."/>
            <person name="Chan C."/>
        </authorList>
    </citation>
    <scope>NUCLEOTIDE SEQUENCE [LARGE SCALE GENOMIC DNA]</scope>
</reference>
<evidence type="ECO:0000256" key="4">
    <source>
        <dbReference type="ARBA" id="ARBA00023242"/>
    </source>
</evidence>
<evidence type="ECO:0000313" key="9">
    <source>
        <dbReference type="Proteomes" id="UP001642464"/>
    </source>
</evidence>
<evidence type="ECO:0000313" key="8">
    <source>
        <dbReference type="EMBL" id="CAK9002229.1"/>
    </source>
</evidence>
<dbReference type="Pfam" id="PF23284">
    <property type="entry name" value="KOW2_Spt5"/>
    <property type="match status" value="1"/>
</dbReference>
<dbReference type="SUPFAM" id="SSF50104">
    <property type="entry name" value="Translation proteins SH3-like domain"/>
    <property type="match status" value="1"/>
</dbReference>
<accession>A0ABP0ILC8</accession>
<feature type="region of interest" description="Disordered" evidence="6">
    <location>
        <begin position="1"/>
        <end position="106"/>
    </location>
</feature>
<keyword evidence="9" id="KW-1185">Reference proteome</keyword>
<dbReference type="EMBL" id="CAXAMM010004046">
    <property type="protein sequence ID" value="CAK9002229.1"/>
    <property type="molecule type" value="Genomic_DNA"/>
</dbReference>
<dbReference type="InterPro" id="IPR041978">
    <property type="entry name" value="KOW_Spt5_5"/>
</dbReference>
<keyword evidence="8" id="KW-0251">Elongation factor</keyword>
<proteinExistence type="inferred from homology"/>
<dbReference type="InterPro" id="IPR039659">
    <property type="entry name" value="SPT5"/>
</dbReference>
<dbReference type="SMART" id="SM00739">
    <property type="entry name" value="KOW"/>
    <property type="match status" value="6"/>
</dbReference>
<dbReference type="PIRSF" id="PIRSF036945">
    <property type="entry name" value="Spt5"/>
    <property type="match status" value="1"/>
</dbReference>
<gene>
    <name evidence="8" type="ORF">SCF082_LOCUS7252</name>
</gene>
<dbReference type="InterPro" id="IPR039385">
    <property type="entry name" value="NGN_Euk"/>
</dbReference>
<evidence type="ECO:0000256" key="5">
    <source>
        <dbReference type="PIRNR" id="PIRNR036945"/>
    </source>
</evidence>
<feature type="domain" description="KOW" evidence="7">
    <location>
        <begin position="937"/>
        <end position="964"/>
    </location>
</feature>
<feature type="domain" description="KOW" evidence="7">
    <location>
        <begin position="629"/>
        <end position="656"/>
    </location>
</feature>
<keyword evidence="8" id="KW-0648">Protein biosynthesis</keyword>
<dbReference type="PANTHER" id="PTHR11125">
    <property type="entry name" value="SUPPRESSOR OF TY 5"/>
    <property type="match status" value="1"/>
</dbReference>
<dbReference type="CDD" id="cd06084">
    <property type="entry name" value="KOW_Spt5_4"/>
    <property type="match status" value="1"/>
</dbReference>
<dbReference type="Pfam" id="PF23037">
    <property type="entry name" value="KOWx_SPT5"/>
    <property type="match status" value="1"/>
</dbReference>
<dbReference type="InterPro" id="IPR005824">
    <property type="entry name" value="KOW"/>
</dbReference>